<proteinExistence type="predicted"/>
<dbReference type="AlphaFoldDB" id="A0A848H3C6"/>
<feature type="transmembrane region" description="Helical" evidence="5">
    <location>
        <begin position="81"/>
        <end position="104"/>
    </location>
</feature>
<dbReference type="Pfam" id="PF13664">
    <property type="entry name" value="DUF4149"/>
    <property type="match status" value="1"/>
</dbReference>
<organism evidence="7 8">
    <name type="scientific">Ramlibacter agri</name>
    <dbReference type="NCBI Taxonomy" id="2728837"/>
    <lineage>
        <taxon>Bacteria</taxon>
        <taxon>Pseudomonadati</taxon>
        <taxon>Pseudomonadota</taxon>
        <taxon>Betaproteobacteria</taxon>
        <taxon>Burkholderiales</taxon>
        <taxon>Comamonadaceae</taxon>
        <taxon>Ramlibacter</taxon>
    </lineage>
</organism>
<evidence type="ECO:0000256" key="4">
    <source>
        <dbReference type="ARBA" id="ARBA00023136"/>
    </source>
</evidence>
<feature type="transmembrane region" description="Helical" evidence="5">
    <location>
        <begin position="110"/>
        <end position="132"/>
    </location>
</feature>
<dbReference type="EMBL" id="JABBFX010000001">
    <property type="protein sequence ID" value="NML45466.1"/>
    <property type="molecule type" value="Genomic_DNA"/>
</dbReference>
<reference evidence="7 8" key="1">
    <citation type="submission" date="2020-04" db="EMBL/GenBank/DDBJ databases">
        <title>Ramlibacter sp. G-1-2-2 isolated from soil.</title>
        <authorList>
            <person name="Dahal R.H."/>
        </authorList>
    </citation>
    <scope>NUCLEOTIDE SEQUENCE [LARGE SCALE GENOMIC DNA]</scope>
    <source>
        <strain evidence="7 8">G-1-2-2</strain>
    </source>
</reference>
<comment type="caution">
    <text evidence="7">The sequence shown here is derived from an EMBL/GenBank/DDBJ whole genome shotgun (WGS) entry which is preliminary data.</text>
</comment>
<dbReference type="Proteomes" id="UP000541185">
    <property type="component" value="Unassembled WGS sequence"/>
</dbReference>
<evidence type="ECO:0000256" key="2">
    <source>
        <dbReference type="ARBA" id="ARBA00022692"/>
    </source>
</evidence>
<keyword evidence="8" id="KW-1185">Reference proteome</keyword>
<keyword evidence="4 5" id="KW-0472">Membrane</keyword>
<evidence type="ECO:0000259" key="6">
    <source>
        <dbReference type="Pfam" id="PF13664"/>
    </source>
</evidence>
<gene>
    <name evidence="7" type="ORF">HHL11_17065</name>
</gene>
<evidence type="ECO:0000313" key="8">
    <source>
        <dbReference type="Proteomes" id="UP000541185"/>
    </source>
</evidence>
<evidence type="ECO:0000256" key="3">
    <source>
        <dbReference type="ARBA" id="ARBA00022989"/>
    </source>
</evidence>
<feature type="transmembrane region" description="Helical" evidence="5">
    <location>
        <begin position="50"/>
        <end position="69"/>
    </location>
</feature>
<evidence type="ECO:0000313" key="7">
    <source>
        <dbReference type="EMBL" id="NML45466.1"/>
    </source>
</evidence>
<keyword evidence="2 5" id="KW-0812">Transmembrane</keyword>
<dbReference type="RefSeq" id="WP_169419532.1">
    <property type="nucleotide sequence ID" value="NZ_JABBFX010000001.1"/>
</dbReference>
<evidence type="ECO:0000256" key="5">
    <source>
        <dbReference type="SAM" id="Phobius"/>
    </source>
</evidence>
<name>A0A848H3C6_9BURK</name>
<dbReference type="InterPro" id="IPR025423">
    <property type="entry name" value="TMEM205-like"/>
</dbReference>
<keyword evidence="3 5" id="KW-1133">Transmembrane helix</keyword>
<evidence type="ECO:0000256" key="1">
    <source>
        <dbReference type="ARBA" id="ARBA00004370"/>
    </source>
</evidence>
<comment type="subcellular location">
    <subcellularLocation>
        <location evidence="1">Membrane</location>
    </subcellularLocation>
</comment>
<protein>
    <submittedName>
        <fullName evidence="7">DUF4149 domain-containing protein</fullName>
    </submittedName>
</protein>
<feature type="domain" description="TMEM205-like" evidence="6">
    <location>
        <begin position="10"/>
        <end position="104"/>
    </location>
</feature>
<accession>A0A848H3C6</accession>
<sequence length="149" mass="16093">MDWKARAPVLAAGLWWGSLTAIGFLAVPLVFATLSSPAQAGMVAAKLFSGQTWVGVCCGLLLLMLSGAAEERPSMDWGQGALMYVLPGMLLALLQEFAIAPRIVLRQDLAFWHSMGTGAYAAQWLCALVVFWKMTNKDRHPGESRDPGV</sequence>
<dbReference type="GO" id="GO:0016020">
    <property type="term" value="C:membrane"/>
    <property type="evidence" value="ECO:0007669"/>
    <property type="project" value="UniProtKB-SubCell"/>
</dbReference>